<gene>
    <name evidence="1" type="ORF">J2X16_001692</name>
</gene>
<reference evidence="1 2" key="1">
    <citation type="submission" date="2023-07" db="EMBL/GenBank/DDBJ databases">
        <title>Sorghum-associated microbial communities from plants grown in Nebraska, USA.</title>
        <authorList>
            <person name="Schachtman D."/>
        </authorList>
    </citation>
    <scope>NUCLEOTIDE SEQUENCE [LARGE SCALE GENOMIC DNA]</scope>
    <source>
        <strain evidence="1 2">BE310</strain>
    </source>
</reference>
<keyword evidence="2" id="KW-1185">Reference proteome</keyword>
<comment type="caution">
    <text evidence="1">The sequence shown here is derived from an EMBL/GenBank/DDBJ whole genome shotgun (WGS) entry which is preliminary data.</text>
</comment>
<dbReference type="RefSeq" id="WP_310343656.1">
    <property type="nucleotide sequence ID" value="NZ_JAVDXQ010000002.1"/>
</dbReference>
<accession>A0ABU1Z6V9</accession>
<evidence type="ECO:0000313" key="1">
    <source>
        <dbReference type="EMBL" id="MDR7296353.1"/>
    </source>
</evidence>
<sequence>MTNRSQSWPTAETALDLDPATWPADWRREWEIKEQRGSVPRAWHRTGLCYFFEFEPIDEQGSWAWLVYDDDISQSRLIELQAELGEEAFQTLSLFLGRQAKVLWQEHGHGDFRLGG</sequence>
<dbReference type="Proteomes" id="UP001180536">
    <property type="component" value="Unassembled WGS sequence"/>
</dbReference>
<evidence type="ECO:0000313" key="2">
    <source>
        <dbReference type="Proteomes" id="UP001180536"/>
    </source>
</evidence>
<organism evidence="1 2">
    <name type="scientific">Pelomonas aquatica</name>
    <dbReference type="NCBI Taxonomy" id="431058"/>
    <lineage>
        <taxon>Bacteria</taxon>
        <taxon>Pseudomonadati</taxon>
        <taxon>Pseudomonadota</taxon>
        <taxon>Betaproteobacteria</taxon>
        <taxon>Burkholderiales</taxon>
        <taxon>Sphaerotilaceae</taxon>
        <taxon>Roseateles</taxon>
    </lineage>
</organism>
<protein>
    <submittedName>
        <fullName evidence="1">Uncharacterized protein</fullName>
    </submittedName>
</protein>
<proteinExistence type="predicted"/>
<name>A0ABU1Z6V9_9BURK</name>
<dbReference type="EMBL" id="JAVDXQ010000002">
    <property type="protein sequence ID" value="MDR7296353.1"/>
    <property type="molecule type" value="Genomic_DNA"/>
</dbReference>